<evidence type="ECO:0000313" key="2">
    <source>
        <dbReference type="Proteomes" id="UP000680866"/>
    </source>
</evidence>
<proteinExistence type="predicted"/>
<dbReference type="KEGG" id="pry:Prubr_66310"/>
<gene>
    <name evidence="1" type="ORF">Prubr_66310</name>
</gene>
<evidence type="ECO:0000313" key="1">
    <source>
        <dbReference type="EMBL" id="BCJ69610.1"/>
    </source>
</evidence>
<protein>
    <submittedName>
        <fullName evidence="1">Uncharacterized protein</fullName>
    </submittedName>
</protein>
<sequence length="95" mass="10360">MWEGNTVRFLDHLSGYIGYRYDAADEDALIGALEVTDDESPDAWFEYPLVGTPLLRVFLAQAVGSAVLSVRVEGDIDAVLAARIETMLDLLSDGP</sequence>
<dbReference type="AlphaFoldDB" id="A0A810N980"/>
<dbReference type="Proteomes" id="UP000680866">
    <property type="component" value="Chromosome"/>
</dbReference>
<dbReference type="EMBL" id="AP023359">
    <property type="protein sequence ID" value="BCJ69610.1"/>
    <property type="molecule type" value="Genomic_DNA"/>
</dbReference>
<reference evidence="1" key="1">
    <citation type="submission" date="2020-08" db="EMBL/GenBank/DDBJ databases">
        <title>Whole genome shotgun sequence of Polymorphospora rubra NBRC 101157.</title>
        <authorList>
            <person name="Komaki H."/>
            <person name="Tamura T."/>
        </authorList>
    </citation>
    <scope>NUCLEOTIDE SEQUENCE</scope>
    <source>
        <strain evidence="1">NBRC 101157</strain>
    </source>
</reference>
<keyword evidence="2" id="KW-1185">Reference proteome</keyword>
<organism evidence="1 2">
    <name type="scientific">Polymorphospora rubra</name>
    <dbReference type="NCBI Taxonomy" id="338584"/>
    <lineage>
        <taxon>Bacteria</taxon>
        <taxon>Bacillati</taxon>
        <taxon>Actinomycetota</taxon>
        <taxon>Actinomycetes</taxon>
        <taxon>Micromonosporales</taxon>
        <taxon>Micromonosporaceae</taxon>
        <taxon>Polymorphospora</taxon>
    </lineage>
</organism>
<accession>A0A810N980</accession>
<name>A0A810N980_9ACTN</name>